<protein>
    <submittedName>
        <fullName evidence="2">Os08g0399050 protein</fullName>
    </submittedName>
</protein>
<accession>A0A0P0XFI7</accession>
<feature type="region of interest" description="Disordered" evidence="1">
    <location>
        <begin position="69"/>
        <end position="179"/>
    </location>
</feature>
<sequence length="294" mass="30510">MALKFKIYVGPFVIHTKIIVGPADMWVPRVILSLSLLPPPSPPFSISPSFSLCVGSGVRIGGGDGLDPELRMAVADGPLDPSNREAMATTPPASSQPPPPLPRALPSPPSTLPRSPYPSPAPPPPAAAAASPSRLQVQGRKSGGEQEGARAGAAGGVHDGGGRRRGGREGGGGEKSPETVAAELKEAETAAISSGWWVGVAQEMSKIEWPVPGKVVGTTGVVLGVIAGSTAALLSVNALLAELSDRTAARAPTCRRLMSRGEREIRERGGKRRVVRERMTCRNHMSVGPTIIFV</sequence>
<dbReference type="EMBL" id="AP014964">
    <property type="protein sequence ID" value="BAT05328.1"/>
    <property type="molecule type" value="Genomic_DNA"/>
</dbReference>
<dbReference type="AlphaFoldDB" id="A0A0P0XFI7"/>
<gene>
    <name evidence="2" type="ordered locus">Os08g0399050</name>
    <name evidence="2" type="ORF">OSNPB_080399050</name>
</gene>
<reference evidence="3" key="1">
    <citation type="journal article" date="2005" name="Nature">
        <title>The map-based sequence of the rice genome.</title>
        <authorList>
            <consortium name="International rice genome sequencing project (IRGSP)"/>
            <person name="Matsumoto T."/>
            <person name="Wu J."/>
            <person name="Kanamori H."/>
            <person name="Katayose Y."/>
            <person name="Fujisawa M."/>
            <person name="Namiki N."/>
            <person name="Mizuno H."/>
            <person name="Yamamoto K."/>
            <person name="Antonio B.A."/>
            <person name="Baba T."/>
            <person name="Sakata K."/>
            <person name="Nagamura Y."/>
            <person name="Aoki H."/>
            <person name="Arikawa K."/>
            <person name="Arita K."/>
            <person name="Bito T."/>
            <person name="Chiden Y."/>
            <person name="Fujitsuka N."/>
            <person name="Fukunaka R."/>
            <person name="Hamada M."/>
            <person name="Harada C."/>
            <person name="Hayashi A."/>
            <person name="Hijishita S."/>
            <person name="Honda M."/>
            <person name="Hosokawa S."/>
            <person name="Ichikawa Y."/>
            <person name="Idonuma A."/>
            <person name="Iijima M."/>
            <person name="Ikeda M."/>
            <person name="Ikeno M."/>
            <person name="Ito K."/>
            <person name="Ito S."/>
            <person name="Ito T."/>
            <person name="Ito Y."/>
            <person name="Ito Y."/>
            <person name="Iwabuchi A."/>
            <person name="Kamiya K."/>
            <person name="Karasawa W."/>
            <person name="Kurita K."/>
            <person name="Katagiri S."/>
            <person name="Kikuta A."/>
            <person name="Kobayashi H."/>
            <person name="Kobayashi N."/>
            <person name="Machita K."/>
            <person name="Maehara T."/>
            <person name="Masukawa M."/>
            <person name="Mizubayashi T."/>
            <person name="Mukai Y."/>
            <person name="Nagasaki H."/>
            <person name="Nagata Y."/>
            <person name="Naito S."/>
            <person name="Nakashima M."/>
            <person name="Nakama Y."/>
            <person name="Nakamichi Y."/>
            <person name="Nakamura M."/>
            <person name="Meguro A."/>
            <person name="Negishi M."/>
            <person name="Ohta I."/>
            <person name="Ohta T."/>
            <person name="Okamoto M."/>
            <person name="Ono N."/>
            <person name="Saji S."/>
            <person name="Sakaguchi M."/>
            <person name="Sakai K."/>
            <person name="Shibata M."/>
            <person name="Shimokawa T."/>
            <person name="Song J."/>
            <person name="Takazaki Y."/>
            <person name="Terasawa K."/>
            <person name="Tsugane M."/>
            <person name="Tsuji K."/>
            <person name="Ueda S."/>
            <person name="Waki K."/>
            <person name="Yamagata H."/>
            <person name="Yamamoto M."/>
            <person name="Yamamoto S."/>
            <person name="Yamane H."/>
            <person name="Yoshiki S."/>
            <person name="Yoshihara R."/>
            <person name="Yukawa K."/>
            <person name="Zhong H."/>
            <person name="Yano M."/>
            <person name="Yuan Q."/>
            <person name="Ouyang S."/>
            <person name="Liu J."/>
            <person name="Jones K.M."/>
            <person name="Gansberger K."/>
            <person name="Moffat K."/>
            <person name="Hill J."/>
            <person name="Bera J."/>
            <person name="Fadrosh D."/>
            <person name="Jin S."/>
            <person name="Johri S."/>
            <person name="Kim M."/>
            <person name="Overton L."/>
            <person name="Reardon M."/>
            <person name="Tsitrin T."/>
            <person name="Vuong H."/>
            <person name="Weaver B."/>
            <person name="Ciecko A."/>
            <person name="Tallon L."/>
            <person name="Jackson J."/>
            <person name="Pai G."/>
            <person name="Aken S.V."/>
            <person name="Utterback T."/>
            <person name="Reidmuller S."/>
            <person name="Feldblyum T."/>
            <person name="Hsiao J."/>
            <person name="Zismann V."/>
            <person name="Iobst S."/>
            <person name="de Vazeille A.R."/>
            <person name="Buell C.R."/>
            <person name="Ying K."/>
            <person name="Li Y."/>
            <person name="Lu T."/>
            <person name="Huang Y."/>
            <person name="Zhao Q."/>
            <person name="Feng Q."/>
            <person name="Zhang L."/>
            <person name="Zhu J."/>
            <person name="Weng Q."/>
            <person name="Mu J."/>
            <person name="Lu Y."/>
            <person name="Fan D."/>
            <person name="Liu Y."/>
            <person name="Guan J."/>
            <person name="Zhang Y."/>
            <person name="Yu S."/>
            <person name="Liu X."/>
            <person name="Zhang Y."/>
            <person name="Hong G."/>
            <person name="Han B."/>
            <person name="Choisne N."/>
            <person name="Demange N."/>
            <person name="Orjeda G."/>
            <person name="Samain S."/>
            <person name="Cattolico L."/>
            <person name="Pelletier E."/>
            <person name="Couloux A."/>
            <person name="Segurens B."/>
            <person name="Wincker P."/>
            <person name="D'Hont A."/>
            <person name="Scarpelli C."/>
            <person name="Weissenbach J."/>
            <person name="Salanoubat M."/>
            <person name="Quetier F."/>
            <person name="Yu Y."/>
            <person name="Kim H.R."/>
            <person name="Rambo T."/>
            <person name="Currie J."/>
            <person name="Collura K."/>
            <person name="Luo M."/>
            <person name="Yang T."/>
            <person name="Ammiraju J.S.S."/>
            <person name="Engler F."/>
            <person name="Soderlund C."/>
            <person name="Wing R.A."/>
            <person name="Palmer L.E."/>
            <person name="de la Bastide M."/>
            <person name="Spiegel L."/>
            <person name="Nascimento L."/>
            <person name="Zutavern T."/>
            <person name="O'Shaughnessy A."/>
            <person name="Dike S."/>
            <person name="Dedhia N."/>
            <person name="Preston R."/>
            <person name="Balija V."/>
            <person name="McCombie W.R."/>
            <person name="Chow T."/>
            <person name="Chen H."/>
            <person name="Chung M."/>
            <person name="Chen C."/>
            <person name="Shaw J."/>
            <person name="Wu H."/>
            <person name="Hsiao K."/>
            <person name="Chao Y."/>
            <person name="Chu M."/>
            <person name="Cheng C."/>
            <person name="Hour A."/>
            <person name="Lee P."/>
            <person name="Lin S."/>
            <person name="Lin Y."/>
            <person name="Liou J."/>
            <person name="Liu S."/>
            <person name="Hsing Y."/>
            <person name="Raghuvanshi S."/>
            <person name="Mohanty A."/>
            <person name="Bharti A.K."/>
            <person name="Gaur A."/>
            <person name="Gupta V."/>
            <person name="Kumar D."/>
            <person name="Ravi V."/>
            <person name="Vij S."/>
            <person name="Kapur A."/>
            <person name="Khurana P."/>
            <person name="Khurana P."/>
            <person name="Khurana J.P."/>
            <person name="Tyagi A.K."/>
            <person name="Gaikwad K."/>
            <person name="Singh A."/>
            <person name="Dalal V."/>
            <person name="Srivastava S."/>
            <person name="Dixit A."/>
            <person name="Pal A.K."/>
            <person name="Ghazi I.A."/>
            <person name="Yadav M."/>
            <person name="Pandit A."/>
            <person name="Bhargava A."/>
            <person name="Sureshbabu K."/>
            <person name="Batra K."/>
            <person name="Sharma T.R."/>
            <person name="Mohapatra T."/>
            <person name="Singh N.K."/>
            <person name="Messing J."/>
            <person name="Nelson A.B."/>
            <person name="Fuks G."/>
            <person name="Kavchok S."/>
            <person name="Keizer G."/>
            <person name="Linton E."/>
            <person name="Llaca V."/>
            <person name="Song R."/>
            <person name="Tanyolac B."/>
            <person name="Young S."/>
            <person name="Ho-Il K."/>
            <person name="Hahn J.H."/>
            <person name="Sangsakoo G."/>
            <person name="Vanavichit A."/>
            <person name="de Mattos Luiz.A.T."/>
            <person name="Zimmer P.D."/>
            <person name="Malone G."/>
            <person name="Dellagostin O."/>
            <person name="de Oliveira A.C."/>
            <person name="Bevan M."/>
            <person name="Bancroft I."/>
            <person name="Minx P."/>
            <person name="Cordum H."/>
            <person name="Wilson R."/>
            <person name="Cheng Z."/>
            <person name="Jin W."/>
            <person name="Jiang J."/>
            <person name="Leong S.A."/>
            <person name="Iwama H."/>
            <person name="Gojobori T."/>
            <person name="Itoh T."/>
            <person name="Niimura Y."/>
            <person name="Fujii Y."/>
            <person name="Habara T."/>
            <person name="Sakai H."/>
            <person name="Sato Y."/>
            <person name="Wilson G."/>
            <person name="Kumar K."/>
            <person name="McCouch S."/>
            <person name="Juretic N."/>
            <person name="Hoen D."/>
            <person name="Wright S."/>
            <person name="Bruskiewich R."/>
            <person name="Bureau T."/>
            <person name="Miyao A."/>
            <person name="Hirochika H."/>
            <person name="Nishikawa T."/>
            <person name="Kadowaki K."/>
            <person name="Sugiura M."/>
            <person name="Burr B."/>
            <person name="Sasaki T."/>
        </authorList>
    </citation>
    <scope>NUCLEOTIDE SEQUENCE [LARGE SCALE GENOMIC DNA]</scope>
    <source>
        <strain evidence="3">cv. Nipponbare</strain>
    </source>
</reference>
<evidence type="ECO:0000313" key="3">
    <source>
        <dbReference type="Proteomes" id="UP000059680"/>
    </source>
</evidence>
<dbReference type="PANTHER" id="PTHR37240">
    <property type="entry name" value="PREPROTEIN TRANSLOCASE SUBUNIT SECE1"/>
    <property type="match status" value="1"/>
</dbReference>
<organism evidence="2 3">
    <name type="scientific">Oryza sativa subsp. japonica</name>
    <name type="common">Rice</name>
    <dbReference type="NCBI Taxonomy" id="39947"/>
    <lineage>
        <taxon>Eukaryota</taxon>
        <taxon>Viridiplantae</taxon>
        <taxon>Streptophyta</taxon>
        <taxon>Embryophyta</taxon>
        <taxon>Tracheophyta</taxon>
        <taxon>Spermatophyta</taxon>
        <taxon>Magnoliopsida</taxon>
        <taxon>Liliopsida</taxon>
        <taxon>Poales</taxon>
        <taxon>Poaceae</taxon>
        <taxon>BOP clade</taxon>
        <taxon>Oryzoideae</taxon>
        <taxon>Oryzeae</taxon>
        <taxon>Oryzinae</taxon>
        <taxon>Oryza</taxon>
        <taxon>Oryza sativa</taxon>
    </lineage>
</organism>
<dbReference type="PaxDb" id="39947-A0A0P0XFI7"/>
<dbReference type="PANTHER" id="PTHR37240:SF1">
    <property type="entry name" value="PREPROTEIN TRANSLOCASE SUBUNIT SECE1"/>
    <property type="match status" value="1"/>
</dbReference>
<feature type="compositionally biased region" description="Basic and acidic residues" evidence="1">
    <location>
        <begin position="167"/>
        <end position="179"/>
    </location>
</feature>
<reference evidence="2 3" key="3">
    <citation type="journal article" date="2013" name="Rice">
        <title>Improvement of the Oryza sativa Nipponbare reference genome using next generation sequence and optical map data.</title>
        <authorList>
            <person name="Kawahara Y."/>
            <person name="de la Bastide M."/>
            <person name="Hamilton J.P."/>
            <person name="Kanamori H."/>
            <person name="McCombie W.R."/>
            <person name="Ouyang S."/>
            <person name="Schwartz D.C."/>
            <person name="Tanaka T."/>
            <person name="Wu J."/>
            <person name="Zhou S."/>
            <person name="Childs K.L."/>
            <person name="Davidson R.M."/>
            <person name="Lin H."/>
            <person name="Quesada-Ocampo L."/>
            <person name="Vaillancourt B."/>
            <person name="Sakai H."/>
            <person name="Lee S.S."/>
            <person name="Kim J."/>
            <person name="Numa H."/>
            <person name="Itoh T."/>
            <person name="Buell C.R."/>
            <person name="Matsumoto T."/>
        </authorList>
    </citation>
    <scope>NUCLEOTIDE SEQUENCE [LARGE SCALE GENOMIC DNA]</scope>
    <source>
        <strain evidence="3">cv. Nipponbare</strain>
    </source>
</reference>
<dbReference type="STRING" id="39947.A0A0P0XFI7"/>
<evidence type="ECO:0000256" key="1">
    <source>
        <dbReference type="SAM" id="MobiDB-lite"/>
    </source>
</evidence>
<name>A0A0P0XFI7_ORYSJ</name>
<reference evidence="2 3" key="2">
    <citation type="journal article" date="2013" name="Plant Cell Physiol.">
        <title>Rice Annotation Project Database (RAP-DB): an integrative and interactive database for rice genomics.</title>
        <authorList>
            <person name="Sakai H."/>
            <person name="Lee S.S."/>
            <person name="Tanaka T."/>
            <person name="Numa H."/>
            <person name="Kim J."/>
            <person name="Kawahara Y."/>
            <person name="Wakimoto H."/>
            <person name="Yang C.C."/>
            <person name="Iwamoto M."/>
            <person name="Abe T."/>
            <person name="Yamada Y."/>
            <person name="Muto A."/>
            <person name="Inokuchi H."/>
            <person name="Ikemura T."/>
            <person name="Matsumoto T."/>
            <person name="Sasaki T."/>
            <person name="Itoh T."/>
        </authorList>
    </citation>
    <scope>NUCLEOTIDE SEQUENCE [LARGE SCALE GENOMIC DNA]</scope>
    <source>
        <strain evidence="3">cv. Nipponbare</strain>
    </source>
</reference>
<keyword evidence="3" id="KW-1185">Reference proteome</keyword>
<dbReference type="Gramene" id="Os08t0399050-00">
    <property type="protein sequence ID" value="Os08t0399050-00"/>
    <property type="gene ID" value="Os08g0399050"/>
</dbReference>
<proteinExistence type="predicted"/>
<dbReference type="Proteomes" id="UP000059680">
    <property type="component" value="Chromosome 8"/>
</dbReference>
<dbReference type="InParanoid" id="A0A0P0XFI7"/>
<evidence type="ECO:0000313" key="2">
    <source>
        <dbReference type="EMBL" id="BAT05328.1"/>
    </source>
</evidence>
<dbReference type="InterPro" id="IPR055330">
    <property type="entry name" value="SECE1-like"/>
</dbReference>
<feature type="compositionally biased region" description="Pro residues" evidence="1">
    <location>
        <begin position="94"/>
        <end position="126"/>
    </location>
</feature>